<dbReference type="Proteomes" id="UP001524570">
    <property type="component" value="Unassembled WGS sequence"/>
</dbReference>
<evidence type="ECO:0000256" key="6">
    <source>
        <dbReference type="ARBA" id="ARBA00023004"/>
    </source>
</evidence>
<dbReference type="EMBL" id="JANIBL010000006">
    <property type="protein sequence ID" value="MCQ8116423.1"/>
    <property type="molecule type" value="Genomic_DNA"/>
</dbReference>
<protein>
    <submittedName>
        <fullName evidence="10">C-type cytochrome</fullName>
    </submittedName>
</protein>
<accession>A0ABT1TP88</accession>
<dbReference type="InterPro" id="IPR004852">
    <property type="entry name" value="Di-haem_cyt_c_peroxidsae"/>
</dbReference>
<keyword evidence="2 7" id="KW-0349">Heme</keyword>
<name>A0ABT1TP88_9GAMM</name>
<dbReference type="PANTHER" id="PTHR30600">
    <property type="entry name" value="CYTOCHROME C PEROXIDASE-RELATED"/>
    <property type="match status" value="1"/>
</dbReference>
<dbReference type="RefSeq" id="WP_256605670.1">
    <property type="nucleotide sequence ID" value="NZ_JANIBL010000006.1"/>
</dbReference>
<dbReference type="InterPro" id="IPR009056">
    <property type="entry name" value="Cyt_c-like_dom"/>
</dbReference>
<comment type="caution">
    <text evidence="10">The sequence shown here is derived from an EMBL/GenBank/DDBJ whole genome shotgun (WGS) entry which is preliminary data.</text>
</comment>
<evidence type="ECO:0000259" key="9">
    <source>
        <dbReference type="PROSITE" id="PS51007"/>
    </source>
</evidence>
<keyword evidence="11" id="KW-1185">Reference proteome</keyword>
<feature type="domain" description="Cytochrome c" evidence="9">
    <location>
        <begin position="226"/>
        <end position="394"/>
    </location>
</feature>
<feature type="signal peptide" evidence="8">
    <location>
        <begin position="1"/>
        <end position="18"/>
    </location>
</feature>
<feature type="chain" id="PRO_5046860938" evidence="8">
    <location>
        <begin position="19"/>
        <end position="438"/>
    </location>
</feature>
<dbReference type="SUPFAM" id="SSF46626">
    <property type="entry name" value="Cytochrome c"/>
    <property type="match status" value="2"/>
</dbReference>
<evidence type="ECO:0000313" key="11">
    <source>
        <dbReference type="Proteomes" id="UP001524570"/>
    </source>
</evidence>
<evidence type="ECO:0000256" key="3">
    <source>
        <dbReference type="ARBA" id="ARBA00022723"/>
    </source>
</evidence>
<evidence type="ECO:0000313" key="10">
    <source>
        <dbReference type="EMBL" id="MCQ8116423.1"/>
    </source>
</evidence>
<keyword evidence="4 8" id="KW-0732">Signal</keyword>
<dbReference type="Pfam" id="PF03150">
    <property type="entry name" value="CCP_MauG"/>
    <property type="match status" value="1"/>
</dbReference>
<evidence type="ECO:0000256" key="2">
    <source>
        <dbReference type="ARBA" id="ARBA00022617"/>
    </source>
</evidence>
<keyword evidence="6 7" id="KW-0408">Iron</keyword>
<dbReference type="PANTHER" id="PTHR30600:SF10">
    <property type="entry name" value="BLL6722 PROTEIN"/>
    <property type="match status" value="1"/>
</dbReference>
<organism evidence="10 11">
    <name type="scientific">Methylomonas rosea</name>
    <dbReference type="NCBI Taxonomy" id="2952227"/>
    <lineage>
        <taxon>Bacteria</taxon>
        <taxon>Pseudomonadati</taxon>
        <taxon>Pseudomonadota</taxon>
        <taxon>Gammaproteobacteria</taxon>
        <taxon>Methylococcales</taxon>
        <taxon>Methylococcaceae</taxon>
        <taxon>Methylomonas</taxon>
    </lineage>
</organism>
<feature type="domain" description="Cytochrome c" evidence="9">
    <location>
        <begin position="24"/>
        <end position="126"/>
    </location>
</feature>
<evidence type="ECO:0000256" key="4">
    <source>
        <dbReference type="ARBA" id="ARBA00022729"/>
    </source>
</evidence>
<proteinExistence type="predicted"/>
<comment type="subcellular location">
    <subcellularLocation>
        <location evidence="1">Cell envelope</location>
    </subcellularLocation>
</comment>
<dbReference type="InterPro" id="IPR036909">
    <property type="entry name" value="Cyt_c-like_dom_sf"/>
</dbReference>
<reference evidence="10 11" key="1">
    <citation type="submission" date="2022-07" db="EMBL/GenBank/DDBJ databases">
        <title>Methylomonas rivi sp. nov., Methylomonas rosea sp. nov., Methylomonas aureus sp. nov. and Methylomonas subterranea sp. nov., four novel methanotrophs isolated from a freshwater creek and the deep terrestrial subsurface.</title>
        <authorList>
            <person name="Abin C."/>
            <person name="Sankaranarayanan K."/>
            <person name="Garner C."/>
            <person name="Sindelar R."/>
            <person name="Kotary K."/>
            <person name="Garner R."/>
            <person name="Barclay S."/>
            <person name="Lawson P."/>
            <person name="Krumholz L."/>
        </authorList>
    </citation>
    <scope>NUCLEOTIDE SEQUENCE [LARGE SCALE GENOMIC DNA]</scope>
    <source>
        <strain evidence="10 11">WSC-7</strain>
    </source>
</reference>
<evidence type="ECO:0000256" key="1">
    <source>
        <dbReference type="ARBA" id="ARBA00004196"/>
    </source>
</evidence>
<sequence>MKRLIALALLSTSMNIFANQQLSLEQQLGERLFSDKNLSLNKNQSCESCHSLKPARAKSLVTKIVPGFVDPDNVKTGSAVSDGSIPGLTGGLNAPSAGYAAYSPEFHWHVEDEDNDADGLYIGGQFWNGRASNLIEQAKMPFLNPVEMAMPNELAVVSRLQRDKTYRRLFRQVYGLNLIEIADSEKVSQLYQLVAKAISNYEESAVFNKFNSKFDYVLSGKTSFTPLEAQGFELFNREDKGNCAACHVSEATVAEDGTVEPPLFTDFSYDNIGLPRNVNIPGNPEPNPGLGARTDLTTDAVNELGKHKVMSLRNIALTAPYGHNGSMASLEQIVHFYNTRDSLGYVDDINHPGFGKTGWPAPEVSENLNGDELGDLHLSDEEEKAIVAFMKTLTDDYPKWGHDRRVPPWSPSPFAQPKKMIKGRLSKAHLNRILRMSR</sequence>
<dbReference type="PROSITE" id="PS51007">
    <property type="entry name" value="CYTC"/>
    <property type="match status" value="2"/>
</dbReference>
<evidence type="ECO:0000256" key="5">
    <source>
        <dbReference type="ARBA" id="ARBA00023002"/>
    </source>
</evidence>
<keyword evidence="5" id="KW-0560">Oxidoreductase</keyword>
<dbReference type="InterPro" id="IPR051395">
    <property type="entry name" value="Cytochrome_c_Peroxidase/MauG"/>
</dbReference>
<gene>
    <name evidence="10" type="ORF">NP589_03235</name>
</gene>
<keyword evidence="3 7" id="KW-0479">Metal-binding</keyword>
<dbReference type="Gene3D" id="1.10.760.10">
    <property type="entry name" value="Cytochrome c-like domain"/>
    <property type="match status" value="2"/>
</dbReference>
<evidence type="ECO:0000256" key="7">
    <source>
        <dbReference type="PROSITE-ProRule" id="PRU00433"/>
    </source>
</evidence>
<evidence type="ECO:0000256" key="8">
    <source>
        <dbReference type="SAM" id="SignalP"/>
    </source>
</evidence>